<evidence type="ECO:0000256" key="5">
    <source>
        <dbReference type="ARBA" id="ARBA00023237"/>
    </source>
</evidence>
<accession>A0A512RLW8</accession>
<dbReference type="Gene3D" id="1.25.40.390">
    <property type="match status" value="1"/>
</dbReference>
<dbReference type="CDD" id="cd08977">
    <property type="entry name" value="SusD"/>
    <property type="match status" value="1"/>
</dbReference>
<gene>
    <name evidence="8" type="ORF">CCY01nite_29320</name>
</gene>
<keyword evidence="3" id="KW-0732">Signal</keyword>
<dbReference type="InterPro" id="IPR012944">
    <property type="entry name" value="SusD_RagB_dom"/>
</dbReference>
<keyword evidence="9" id="KW-1185">Reference proteome</keyword>
<dbReference type="SUPFAM" id="SSF48452">
    <property type="entry name" value="TPR-like"/>
    <property type="match status" value="1"/>
</dbReference>
<comment type="similarity">
    <text evidence="2">Belongs to the SusD family.</text>
</comment>
<keyword evidence="4" id="KW-0472">Membrane</keyword>
<dbReference type="Pfam" id="PF14322">
    <property type="entry name" value="SusD-like_3"/>
    <property type="match status" value="1"/>
</dbReference>
<dbReference type="InterPro" id="IPR033985">
    <property type="entry name" value="SusD-like_N"/>
</dbReference>
<evidence type="ECO:0000256" key="4">
    <source>
        <dbReference type="ARBA" id="ARBA00023136"/>
    </source>
</evidence>
<comment type="caution">
    <text evidence="8">The sequence shown here is derived from an EMBL/GenBank/DDBJ whole genome shotgun (WGS) entry which is preliminary data.</text>
</comment>
<dbReference type="InterPro" id="IPR011990">
    <property type="entry name" value="TPR-like_helical_dom_sf"/>
</dbReference>
<sequence length="409" mass="45408">MADNVEFRGTFPTLQQYYLYEGTSDNSSSRDIWRYSYEVILATNKVIARVPEVNDPTFSDQEKAQYIAEAKFLRAYVYFQIVNLFAHPWQISQGSNPGVPLITADFNGDIEYPGRSTVLAVHAQIQKDLEEALPDLLNDFNPNAAFTRGRATKGAANALLSRFHLYRGEWTQAADYADDVLSNTALYDLAPNYGFYDGNTAEDVFTIQNTPTDNGATSAGGWASYYNPTETSGRGDCPFSASLIAAFEEEPDDKRFLLSTMGSSVGGVQRRFTTKYPDASTNADNAPMIRVTEMYLNRAEALAQRDGINITSINLMNELRGRAGLGNWTLATFLTKQAFIDAILNERRKELCFEGHRRMDLLRNGKPLRTTGPTAPISNPGDDFTILPIPQREIDVNAGLAGQQNSGYE</sequence>
<evidence type="ECO:0000256" key="2">
    <source>
        <dbReference type="ARBA" id="ARBA00006275"/>
    </source>
</evidence>
<feature type="domain" description="SusD-like N-terminal" evidence="7">
    <location>
        <begin position="22"/>
        <end position="165"/>
    </location>
</feature>
<organism evidence="8 9">
    <name type="scientific">Chitinophaga cymbidii</name>
    <dbReference type="NCBI Taxonomy" id="1096750"/>
    <lineage>
        <taxon>Bacteria</taxon>
        <taxon>Pseudomonadati</taxon>
        <taxon>Bacteroidota</taxon>
        <taxon>Chitinophagia</taxon>
        <taxon>Chitinophagales</taxon>
        <taxon>Chitinophagaceae</taxon>
        <taxon>Chitinophaga</taxon>
    </lineage>
</organism>
<keyword evidence="5" id="KW-0998">Cell outer membrane</keyword>
<dbReference type="Proteomes" id="UP000321436">
    <property type="component" value="Unassembled WGS sequence"/>
</dbReference>
<evidence type="ECO:0000259" key="7">
    <source>
        <dbReference type="Pfam" id="PF14322"/>
    </source>
</evidence>
<dbReference type="AlphaFoldDB" id="A0A512RLW8"/>
<protein>
    <submittedName>
        <fullName evidence="8">Membrane protein</fullName>
    </submittedName>
</protein>
<evidence type="ECO:0000259" key="6">
    <source>
        <dbReference type="Pfam" id="PF07980"/>
    </source>
</evidence>
<evidence type="ECO:0000256" key="3">
    <source>
        <dbReference type="ARBA" id="ARBA00022729"/>
    </source>
</evidence>
<proteinExistence type="inferred from homology"/>
<dbReference type="EMBL" id="BKAU01000002">
    <property type="protein sequence ID" value="GEP96672.1"/>
    <property type="molecule type" value="Genomic_DNA"/>
</dbReference>
<evidence type="ECO:0000256" key="1">
    <source>
        <dbReference type="ARBA" id="ARBA00004442"/>
    </source>
</evidence>
<evidence type="ECO:0000313" key="9">
    <source>
        <dbReference type="Proteomes" id="UP000321436"/>
    </source>
</evidence>
<evidence type="ECO:0000313" key="8">
    <source>
        <dbReference type="EMBL" id="GEP96672.1"/>
    </source>
</evidence>
<name>A0A512RLW8_9BACT</name>
<reference evidence="8 9" key="1">
    <citation type="submission" date="2019-07" db="EMBL/GenBank/DDBJ databases">
        <title>Whole genome shotgun sequence of Chitinophaga cymbidii NBRC 109752.</title>
        <authorList>
            <person name="Hosoyama A."/>
            <person name="Uohara A."/>
            <person name="Ohji S."/>
            <person name="Ichikawa N."/>
        </authorList>
    </citation>
    <scope>NUCLEOTIDE SEQUENCE [LARGE SCALE GENOMIC DNA]</scope>
    <source>
        <strain evidence="8 9">NBRC 109752</strain>
    </source>
</reference>
<feature type="domain" description="RagB/SusD" evidence="6">
    <location>
        <begin position="266"/>
        <end position="408"/>
    </location>
</feature>
<dbReference type="GO" id="GO:0009279">
    <property type="term" value="C:cell outer membrane"/>
    <property type="evidence" value="ECO:0007669"/>
    <property type="project" value="UniProtKB-SubCell"/>
</dbReference>
<dbReference type="Pfam" id="PF07980">
    <property type="entry name" value="SusD_RagB"/>
    <property type="match status" value="1"/>
</dbReference>
<comment type="subcellular location">
    <subcellularLocation>
        <location evidence="1">Cell outer membrane</location>
    </subcellularLocation>
</comment>